<comment type="caution">
    <text evidence="2">The sequence shown here is derived from an EMBL/GenBank/DDBJ whole genome shotgun (WGS) entry which is preliminary data.</text>
</comment>
<accession>A0ABR1WD75</accession>
<feature type="compositionally biased region" description="Basic and acidic residues" evidence="1">
    <location>
        <begin position="24"/>
        <end position="35"/>
    </location>
</feature>
<sequence length="160" mass="16910">MSEQLPRQSTFPVEWLSKNTCPDRPMKGLLNRDDQDGGNGNGNGFPRSDLAPRLPGGERNYAASSAIRGCLRCKSGRKGKVVRKPSTGHRGQQIDGRWRDCAASESRADTFLADVGKDVGATNGEVAPSTSGASRQGAESPYHGVLHTNGAGESAAVESQ</sequence>
<dbReference type="Proteomes" id="UP001433268">
    <property type="component" value="Unassembled WGS sequence"/>
</dbReference>
<organism evidence="2 3">
    <name type="scientific">Apiospora hydei</name>
    <dbReference type="NCBI Taxonomy" id="1337664"/>
    <lineage>
        <taxon>Eukaryota</taxon>
        <taxon>Fungi</taxon>
        <taxon>Dikarya</taxon>
        <taxon>Ascomycota</taxon>
        <taxon>Pezizomycotina</taxon>
        <taxon>Sordariomycetes</taxon>
        <taxon>Xylariomycetidae</taxon>
        <taxon>Amphisphaeriales</taxon>
        <taxon>Apiosporaceae</taxon>
        <taxon>Apiospora</taxon>
    </lineage>
</organism>
<evidence type="ECO:0000256" key="1">
    <source>
        <dbReference type="SAM" id="MobiDB-lite"/>
    </source>
</evidence>
<feature type="compositionally biased region" description="Basic residues" evidence="1">
    <location>
        <begin position="78"/>
        <end position="87"/>
    </location>
</feature>
<evidence type="ECO:0000313" key="2">
    <source>
        <dbReference type="EMBL" id="KAK8080962.1"/>
    </source>
</evidence>
<proteinExistence type="predicted"/>
<feature type="region of interest" description="Disordered" evidence="1">
    <location>
        <begin position="1"/>
        <end position="59"/>
    </location>
</feature>
<keyword evidence="3" id="KW-1185">Reference proteome</keyword>
<dbReference type="GeneID" id="92046155"/>
<gene>
    <name evidence="2" type="ORF">PG997_008780</name>
</gene>
<feature type="region of interest" description="Disordered" evidence="1">
    <location>
        <begin position="119"/>
        <end position="160"/>
    </location>
</feature>
<feature type="region of interest" description="Disordered" evidence="1">
    <location>
        <begin position="78"/>
        <end position="100"/>
    </location>
</feature>
<evidence type="ECO:0000313" key="3">
    <source>
        <dbReference type="Proteomes" id="UP001433268"/>
    </source>
</evidence>
<dbReference type="RefSeq" id="XP_066668437.1">
    <property type="nucleotide sequence ID" value="XM_066813095.1"/>
</dbReference>
<protein>
    <submittedName>
        <fullName evidence="2">Uncharacterized protein</fullName>
    </submittedName>
</protein>
<feature type="compositionally biased region" description="Polar residues" evidence="1">
    <location>
        <begin position="1"/>
        <end position="11"/>
    </location>
</feature>
<dbReference type="EMBL" id="JAQQWN010000006">
    <property type="protein sequence ID" value="KAK8080962.1"/>
    <property type="molecule type" value="Genomic_DNA"/>
</dbReference>
<name>A0ABR1WD75_9PEZI</name>
<reference evidence="2 3" key="1">
    <citation type="submission" date="2023-01" db="EMBL/GenBank/DDBJ databases">
        <title>Analysis of 21 Apiospora genomes using comparative genomics revels a genus with tremendous synthesis potential of carbohydrate active enzymes and secondary metabolites.</title>
        <authorList>
            <person name="Sorensen T."/>
        </authorList>
    </citation>
    <scope>NUCLEOTIDE SEQUENCE [LARGE SCALE GENOMIC DNA]</scope>
    <source>
        <strain evidence="2 3">CBS 114990</strain>
    </source>
</reference>